<feature type="region of interest" description="Disordered" evidence="2">
    <location>
        <begin position="208"/>
        <end position="433"/>
    </location>
</feature>
<dbReference type="GO" id="GO:0006406">
    <property type="term" value="P:mRNA export from nucleus"/>
    <property type="evidence" value="ECO:0007669"/>
    <property type="project" value="TreeGrafter"/>
</dbReference>
<feature type="compositionally biased region" description="Basic residues" evidence="2">
    <location>
        <begin position="583"/>
        <end position="600"/>
    </location>
</feature>
<feature type="compositionally biased region" description="Polar residues" evidence="2">
    <location>
        <begin position="284"/>
        <end position="300"/>
    </location>
</feature>
<dbReference type="AlphaFoldDB" id="A0A6A2XXT5"/>
<dbReference type="GO" id="GO:0005643">
    <property type="term" value="C:nuclear pore"/>
    <property type="evidence" value="ECO:0007669"/>
    <property type="project" value="TreeGrafter"/>
</dbReference>
<evidence type="ECO:0000256" key="2">
    <source>
        <dbReference type="SAM" id="MobiDB-lite"/>
    </source>
</evidence>
<dbReference type="EMBL" id="VEPZ02001723">
    <property type="protein sequence ID" value="KAE8661247.1"/>
    <property type="molecule type" value="Genomic_DNA"/>
</dbReference>
<evidence type="ECO:0000313" key="3">
    <source>
        <dbReference type="EMBL" id="KAE8661247.1"/>
    </source>
</evidence>
<dbReference type="PANTHER" id="PTHR18898:SF2">
    <property type="entry name" value="NUCLEOPROTEIN TPR"/>
    <property type="match status" value="1"/>
</dbReference>
<keyword evidence="1" id="KW-0175">Coiled coil</keyword>
<feature type="compositionally biased region" description="Low complexity" evidence="2">
    <location>
        <begin position="532"/>
        <end position="550"/>
    </location>
</feature>
<name>A0A6A2XXT5_HIBSY</name>
<keyword evidence="4" id="KW-1185">Reference proteome</keyword>
<gene>
    <name evidence="3" type="ORF">F3Y22_tig00116925pilonHSYRG00009</name>
</gene>
<sequence length="615" mass="66871">MVRLNLAATRPPLVDGGDRVVGRGKGRKRLFTVTSTRVLMENSVAAQPWDVLQSYRGLPRIQMLMWTISTESSSHILRECPTVVATWKEANLKSDMEKQKKLVLQFKLILEKTVERQREELKKEKDEHQNEKTKRIKCERTIMEAVRKTEKGKATVLSELEKYQLALKRISEELEKLKHAEGNLPQVSLLKSWLLFFSWMDKLVSFSGTAVPDRGPVTTSSTVHETSQHQPAKASEERRSIVPKTNTETRKTGRKLVRPRIVKAEERQGDVEMTEATSHDVDAQGTQQSACERQASATTELSEDLPVPGETSTDVVASALKKTKGPDSGQEAAAGSNEEVVDVEKEEANTMKENLEQSKEPQVDGTNEVGLQENKNLSEEVLDKPSGNEMVTDEEPKNLAVQESQQLPPDTEGEGRWRTGPEIAVDTEGGTDMHNVVDSAEVGGTDLVSSPLASPSRVEDEALVTAAEGNNSPNTVTDDKNDEGDIGEETIGEGFEKSNDGNEQSAIDIDPTPEAVTAVVVTSGTNESGATSGPPEGEMSPISGSGSESSATSTLVNLQERARERAMLRQTGVVGSSTTLSRGRGRVTIRGRGTRGRGVRGGRAGEAGTQNPGQQ</sequence>
<proteinExistence type="predicted"/>
<dbReference type="Proteomes" id="UP000436088">
    <property type="component" value="Unassembled WGS sequence"/>
</dbReference>
<feature type="compositionally biased region" description="Polar residues" evidence="2">
    <location>
        <begin position="217"/>
        <end position="230"/>
    </location>
</feature>
<feature type="compositionally biased region" description="Basic residues" evidence="2">
    <location>
        <begin position="252"/>
        <end position="261"/>
    </location>
</feature>
<dbReference type="PANTHER" id="PTHR18898">
    <property type="entry name" value="NUCLEOPROTEIN TPR-RELATED"/>
    <property type="match status" value="1"/>
</dbReference>
<dbReference type="GO" id="GO:0017056">
    <property type="term" value="F:structural constituent of nuclear pore"/>
    <property type="evidence" value="ECO:0007669"/>
    <property type="project" value="TreeGrafter"/>
</dbReference>
<feature type="coiled-coil region" evidence="1">
    <location>
        <begin position="107"/>
        <end position="180"/>
    </location>
</feature>
<feature type="region of interest" description="Disordered" evidence="2">
    <location>
        <begin position="445"/>
        <end position="615"/>
    </location>
</feature>
<protein>
    <recommendedName>
        <fullName evidence="5">Detected protein of confused Function</fullName>
    </recommendedName>
</protein>
<organism evidence="3 4">
    <name type="scientific">Hibiscus syriacus</name>
    <name type="common">Rose of Sharon</name>
    <dbReference type="NCBI Taxonomy" id="106335"/>
    <lineage>
        <taxon>Eukaryota</taxon>
        <taxon>Viridiplantae</taxon>
        <taxon>Streptophyta</taxon>
        <taxon>Embryophyta</taxon>
        <taxon>Tracheophyta</taxon>
        <taxon>Spermatophyta</taxon>
        <taxon>Magnoliopsida</taxon>
        <taxon>eudicotyledons</taxon>
        <taxon>Gunneridae</taxon>
        <taxon>Pentapetalae</taxon>
        <taxon>rosids</taxon>
        <taxon>malvids</taxon>
        <taxon>Malvales</taxon>
        <taxon>Malvaceae</taxon>
        <taxon>Malvoideae</taxon>
        <taxon>Hibiscus</taxon>
    </lineage>
</organism>
<evidence type="ECO:0000313" key="4">
    <source>
        <dbReference type="Proteomes" id="UP000436088"/>
    </source>
</evidence>
<feature type="compositionally biased region" description="Basic and acidic residues" evidence="2">
    <location>
        <begin position="342"/>
        <end position="362"/>
    </location>
</feature>
<feature type="compositionally biased region" description="Acidic residues" evidence="2">
    <location>
        <begin position="480"/>
        <end position="491"/>
    </location>
</feature>
<evidence type="ECO:0008006" key="5">
    <source>
        <dbReference type="Google" id="ProtNLM"/>
    </source>
</evidence>
<comment type="caution">
    <text evidence="3">The sequence shown here is derived from an EMBL/GenBank/DDBJ whole genome shotgun (WGS) entry which is preliminary data.</text>
</comment>
<reference evidence="3" key="1">
    <citation type="submission" date="2019-09" db="EMBL/GenBank/DDBJ databases">
        <title>Draft genome information of white flower Hibiscus syriacus.</title>
        <authorList>
            <person name="Kim Y.-M."/>
        </authorList>
    </citation>
    <scope>NUCLEOTIDE SEQUENCE [LARGE SCALE GENOMIC DNA]</scope>
    <source>
        <strain evidence="3">YM2019G1</strain>
    </source>
</reference>
<accession>A0A6A2XXT5</accession>
<evidence type="ECO:0000256" key="1">
    <source>
        <dbReference type="SAM" id="Coils"/>
    </source>
</evidence>